<evidence type="ECO:0000256" key="2">
    <source>
        <dbReference type="ARBA" id="ARBA00022475"/>
    </source>
</evidence>
<dbReference type="EMBL" id="CP003240">
    <property type="protein sequence ID" value="AFK57622.1"/>
    <property type="molecule type" value="Genomic_DNA"/>
</dbReference>
<gene>
    <name evidence="8" type="ordered locus">TMO_d0070</name>
</gene>
<dbReference type="KEGG" id="tmo:TMO_d0070"/>
<keyword evidence="3 7" id="KW-0812">Transmembrane</keyword>
<feature type="transmembrane region" description="Helical" evidence="7">
    <location>
        <begin position="102"/>
        <end position="128"/>
    </location>
</feature>
<evidence type="ECO:0000256" key="7">
    <source>
        <dbReference type="SAM" id="Phobius"/>
    </source>
</evidence>
<keyword evidence="5 7" id="KW-0472">Membrane</keyword>
<dbReference type="Pfam" id="PF03631">
    <property type="entry name" value="Virul_fac_BrkB"/>
    <property type="match status" value="1"/>
</dbReference>
<feature type="region of interest" description="Disordered" evidence="6">
    <location>
        <begin position="1"/>
        <end position="76"/>
    </location>
</feature>
<evidence type="ECO:0000256" key="6">
    <source>
        <dbReference type="SAM" id="MobiDB-lite"/>
    </source>
</evidence>
<sequence length="378" mass="40853">MQTGGMPQGHAARLPFPAPEPAAALPVMRRVQERRQRMTAEDGRTGTLRGQAESGLDPDGAPAEHEARGRHARGPDEMPMRGWKDVLWRTVRQVIEDRVEAVAAGVAFYTLLAIFPGITALISIYGLFADPAAVVEHMTLLGDVLPAGPVQLMSEQMLRVSRQPQGQLGFGALFSLAIALWSANQGMKAMFDALDVAYGERQSRSFVVFTAVTLGFTLAAILSTALVLAALALLPVALDVLPLGTSAEQLLDIGRWPLLVLIVVLGTSVLYRYAPSRRTAHWRWVTPGGCLAAVVWLIASMAFSWYVANLAGYDRMYGPLGAVVVFMTWIWISVMIVLVGAELNAELEHQTACDSTEGQPKPMGHRGAYVADTLGKLP</sequence>
<geneLocation type="plasmid" evidence="8 9">
    <name>pTM4</name>
</geneLocation>
<feature type="transmembrane region" description="Helical" evidence="7">
    <location>
        <begin position="166"/>
        <end position="184"/>
    </location>
</feature>
<feature type="transmembrane region" description="Helical" evidence="7">
    <location>
        <begin position="205"/>
        <end position="233"/>
    </location>
</feature>
<dbReference type="HOGENOM" id="CLU_045539_0_1_5"/>
<dbReference type="InterPro" id="IPR017039">
    <property type="entry name" value="Virul_fac_BrkB"/>
</dbReference>
<keyword evidence="4 7" id="KW-1133">Transmembrane helix</keyword>
<evidence type="ECO:0000256" key="1">
    <source>
        <dbReference type="ARBA" id="ARBA00004651"/>
    </source>
</evidence>
<dbReference type="Proteomes" id="UP000005258">
    <property type="component" value="Plasmid pTM4"/>
</dbReference>
<evidence type="ECO:0000256" key="5">
    <source>
        <dbReference type="ARBA" id="ARBA00023136"/>
    </source>
</evidence>
<keyword evidence="9" id="KW-1185">Reference proteome</keyword>
<feature type="compositionally biased region" description="Basic and acidic residues" evidence="6">
    <location>
        <begin position="30"/>
        <end position="44"/>
    </location>
</feature>
<feature type="transmembrane region" description="Helical" evidence="7">
    <location>
        <begin position="253"/>
        <end position="273"/>
    </location>
</feature>
<accession>I3TXY4</accession>
<dbReference type="GO" id="GO:0005886">
    <property type="term" value="C:plasma membrane"/>
    <property type="evidence" value="ECO:0007669"/>
    <property type="project" value="UniProtKB-SubCell"/>
</dbReference>
<feature type="compositionally biased region" description="Basic and acidic residues" evidence="6">
    <location>
        <begin position="62"/>
        <end position="76"/>
    </location>
</feature>
<keyword evidence="2" id="KW-1003">Cell membrane</keyword>
<name>I3TXY4_TISMK</name>
<evidence type="ECO:0000256" key="3">
    <source>
        <dbReference type="ARBA" id="ARBA00022692"/>
    </source>
</evidence>
<organism evidence="8 9">
    <name type="scientific">Tistrella mobilis (strain KA081020-065)</name>
    <dbReference type="NCBI Taxonomy" id="1110502"/>
    <lineage>
        <taxon>Bacteria</taxon>
        <taxon>Pseudomonadati</taxon>
        <taxon>Pseudomonadota</taxon>
        <taxon>Alphaproteobacteria</taxon>
        <taxon>Geminicoccales</taxon>
        <taxon>Geminicoccaceae</taxon>
        <taxon>Tistrella</taxon>
    </lineage>
</organism>
<feature type="compositionally biased region" description="Low complexity" evidence="6">
    <location>
        <begin position="11"/>
        <end position="29"/>
    </location>
</feature>
<dbReference type="AlphaFoldDB" id="I3TXY4"/>
<dbReference type="PANTHER" id="PTHR30213">
    <property type="entry name" value="INNER MEMBRANE PROTEIN YHJD"/>
    <property type="match status" value="1"/>
</dbReference>
<evidence type="ECO:0000313" key="9">
    <source>
        <dbReference type="Proteomes" id="UP000005258"/>
    </source>
</evidence>
<reference evidence="8 9" key="1">
    <citation type="journal article" date="2012" name="J. Am. Chem. Soc.">
        <title>Bacterial biosynthesis and maturation of the didemnin anti-cancer agents.</title>
        <authorList>
            <person name="Xu Y."/>
            <person name="Kersten R.D."/>
            <person name="Nam S.J."/>
            <person name="Lu L."/>
            <person name="Al-Suwailem A.M."/>
            <person name="Zheng H."/>
            <person name="Fenical W."/>
            <person name="Dorrestein P.C."/>
            <person name="Moore B.S."/>
            <person name="Qian P.Y."/>
        </authorList>
    </citation>
    <scope>NUCLEOTIDE SEQUENCE [LARGE SCALE GENOMIC DNA]</scope>
    <source>
        <strain evidence="8 9">KA081020-065</strain>
    </source>
</reference>
<evidence type="ECO:0000256" key="4">
    <source>
        <dbReference type="ARBA" id="ARBA00022989"/>
    </source>
</evidence>
<keyword evidence="8" id="KW-0614">Plasmid</keyword>
<evidence type="ECO:0000313" key="8">
    <source>
        <dbReference type="EMBL" id="AFK57622.1"/>
    </source>
</evidence>
<proteinExistence type="predicted"/>
<dbReference type="NCBIfam" id="TIGR00765">
    <property type="entry name" value="yihY_not_rbn"/>
    <property type="match status" value="1"/>
</dbReference>
<feature type="transmembrane region" description="Helical" evidence="7">
    <location>
        <begin position="285"/>
        <end position="308"/>
    </location>
</feature>
<protein>
    <submittedName>
        <fullName evidence="8">Ribonuclease BN</fullName>
    </submittedName>
</protein>
<comment type="subcellular location">
    <subcellularLocation>
        <location evidence="1">Cell membrane</location>
        <topology evidence="1">Multi-pass membrane protein</topology>
    </subcellularLocation>
</comment>
<feature type="transmembrane region" description="Helical" evidence="7">
    <location>
        <begin position="320"/>
        <end position="341"/>
    </location>
</feature>
<dbReference type="PANTHER" id="PTHR30213:SF0">
    <property type="entry name" value="UPF0761 MEMBRANE PROTEIN YIHY"/>
    <property type="match status" value="1"/>
</dbReference>